<evidence type="ECO:0000259" key="1">
    <source>
        <dbReference type="Pfam" id="PF09152"/>
    </source>
</evidence>
<dbReference type="Gene3D" id="3.40.50.10400">
    <property type="entry name" value="Hypothetical protein PA1492"/>
    <property type="match status" value="1"/>
</dbReference>
<organism evidence="2">
    <name type="scientific">uncultured Alphaproteobacteria bacterium</name>
    <dbReference type="NCBI Taxonomy" id="91750"/>
    <lineage>
        <taxon>Bacteria</taxon>
        <taxon>Pseudomonadati</taxon>
        <taxon>Pseudomonadota</taxon>
        <taxon>Alphaproteobacteria</taxon>
        <taxon>environmental samples</taxon>
    </lineage>
</organism>
<accession>A0A212KLX0</accession>
<protein>
    <recommendedName>
        <fullName evidence="1">DUF1937 domain-containing protein</fullName>
    </recommendedName>
</protein>
<dbReference type="EMBL" id="FLUO01000003">
    <property type="protein sequence ID" value="SBW12671.1"/>
    <property type="molecule type" value="Genomic_DNA"/>
</dbReference>
<dbReference type="AlphaFoldDB" id="A0A212KLX0"/>
<sequence length="127" mass="14169">MIYLGQPYSDPNPDVMAWRERIGREAARILTERGEAVFAPIPYTVQLDPERKLTTFDAWRDLDLKILAACSELRVLPLPGWSRSVGLAAEIDFAKSNGIPVINCMALLDEAIERLGLPSWRSWGSAA</sequence>
<reference evidence="2" key="1">
    <citation type="submission" date="2016-04" db="EMBL/GenBank/DDBJ databases">
        <authorList>
            <person name="Evans L.H."/>
            <person name="Alamgir A."/>
            <person name="Owens N."/>
            <person name="Weber N.D."/>
            <person name="Virtaneva K."/>
            <person name="Barbian K."/>
            <person name="Babar A."/>
            <person name="Rosenke K."/>
        </authorList>
    </citation>
    <scope>NUCLEOTIDE SEQUENCE</scope>
    <source>
        <strain evidence="2">86</strain>
    </source>
</reference>
<feature type="domain" description="DUF1937" evidence="1">
    <location>
        <begin position="2"/>
        <end position="102"/>
    </location>
</feature>
<proteinExistence type="predicted"/>
<evidence type="ECO:0000313" key="2">
    <source>
        <dbReference type="EMBL" id="SBW12671.1"/>
    </source>
</evidence>
<dbReference type="Pfam" id="PF09152">
    <property type="entry name" value="DUF1937"/>
    <property type="match status" value="1"/>
</dbReference>
<name>A0A212KLX0_9PROT</name>
<dbReference type="InterPro" id="IPR015235">
    <property type="entry name" value="DUF1937"/>
</dbReference>
<dbReference type="SUPFAM" id="SSF52309">
    <property type="entry name" value="N-(deoxy)ribosyltransferase-like"/>
    <property type="match status" value="1"/>
</dbReference>
<gene>
    <name evidence="2" type="ORF">KL86APRO_30162</name>
</gene>